<comment type="caution">
    <text evidence="1">The sequence shown here is derived from an EMBL/GenBank/DDBJ whole genome shotgun (WGS) entry which is preliminary data.</text>
</comment>
<gene>
    <name evidence="1" type="ORF">BREU_1386</name>
</gene>
<keyword evidence="2" id="KW-1185">Reference proteome</keyword>
<dbReference type="Pfam" id="PF10711">
    <property type="entry name" value="DUF2513"/>
    <property type="match status" value="1"/>
</dbReference>
<accession>A0A087CSG7</accession>
<dbReference type="eggNOG" id="ENOG5033A72">
    <property type="taxonomic scope" value="Bacteria"/>
</dbReference>
<dbReference type="AlphaFoldDB" id="A0A087CSG7"/>
<evidence type="ECO:0008006" key="3">
    <source>
        <dbReference type="Google" id="ProtNLM"/>
    </source>
</evidence>
<dbReference type="STRING" id="1437610.BREU_1386"/>
<name>A0A087CSG7_9BIFI</name>
<organism evidence="1 2">
    <name type="scientific">Bifidobacterium reuteri DSM 23975</name>
    <dbReference type="NCBI Taxonomy" id="1437610"/>
    <lineage>
        <taxon>Bacteria</taxon>
        <taxon>Bacillati</taxon>
        <taxon>Actinomycetota</taxon>
        <taxon>Actinomycetes</taxon>
        <taxon>Bifidobacteriales</taxon>
        <taxon>Bifidobacteriaceae</taxon>
        <taxon>Bifidobacterium</taxon>
    </lineage>
</organism>
<proteinExistence type="predicted"/>
<evidence type="ECO:0000313" key="1">
    <source>
        <dbReference type="EMBL" id="KFI86217.1"/>
    </source>
</evidence>
<dbReference type="EMBL" id="JGZK01000005">
    <property type="protein sequence ID" value="KFI86217.1"/>
    <property type="molecule type" value="Genomic_DNA"/>
</dbReference>
<sequence length="132" mass="14500">MNFVPNMRVRRISASFRKRTPMRRDLDLVRSILKTCADASGPVDAHAFTDDAHPFELVAYHVRIMQEAGLVEASLLREAGGSVVHATVGPLTWAGNDFLDAVRSESIWSKTKKTIMTTIGSASFEIVKAVAI</sequence>
<protein>
    <recommendedName>
        <fullName evidence="3">DUF2513 domain-containing protein</fullName>
    </recommendedName>
</protein>
<reference evidence="1 2" key="1">
    <citation type="submission" date="2014-03" db="EMBL/GenBank/DDBJ databases">
        <title>Genomics of Bifidobacteria.</title>
        <authorList>
            <person name="Ventura M."/>
            <person name="Milani C."/>
            <person name="Lugli G.A."/>
        </authorList>
    </citation>
    <scope>NUCLEOTIDE SEQUENCE [LARGE SCALE GENOMIC DNA]</scope>
    <source>
        <strain evidence="1 2">DSM 23975</strain>
    </source>
</reference>
<dbReference type="Proteomes" id="UP000028984">
    <property type="component" value="Unassembled WGS sequence"/>
</dbReference>
<evidence type="ECO:0000313" key="2">
    <source>
        <dbReference type="Proteomes" id="UP000028984"/>
    </source>
</evidence>
<dbReference type="InterPro" id="IPR019650">
    <property type="entry name" value="DUF2513"/>
</dbReference>